<dbReference type="AlphaFoldDB" id="A0A2R6NE96"/>
<name>A0A2R6NE96_9APHY</name>
<dbReference type="OrthoDB" id="3247040at2759"/>
<organism evidence="2 3">
    <name type="scientific">Hermanssonia centrifuga</name>
    <dbReference type="NCBI Taxonomy" id="98765"/>
    <lineage>
        <taxon>Eukaryota</taxon>
        <taxon>Fungi</taxon>
        <taxon>Dikarya</taxon>
        <taxon>Basidiomycota</taxon>
        <taxon>Agaricomycotina</taxon>
        <taxon>Agaricomycetes</taxon>
        <taxon>Polyporales</taxon>
        <taxon>Meruliaceae</taxon>
        <taxon>Hermanssonia</taxon>
    </lineage>
</organism>
<sequence length="83" mass="9509">MRKDGKFVGVDGTIPEGQGIVMAHLNECHELLEMVRYQLCGCFHHSSFSSQLKQRMDEGDEDEDYDEDVYTFESGSDDEEDRA</sequence>
<keyword evidence="3" id="KW-1185">Reference proteome</keyword>
<feature type="compositionally biased region" description="Acidic residues" evidence="1">
    <location>
        <begin position="58"/>
        <end position="83"/>
    </location>
</feature>
<accession>A0A2R6NE96</accession>
<protein>
    <submittedName>
        <fullName evidence="2">Uncharacterized protein</fullName>
    </submittedName>
</protein>
<dbReference type="Proteomes" id="UP000186601">
    <property type="component" value="Unassembled WGS sequence"/>
</dbReference>
<comment type="caution">
    <text evidence="2">The sequence shown here is derived from an EMBL/GenBank/DDBJ whole genome shotgun (WGS) entry which is preliminary data.</text>
</comment>
<dbReference type="STRING" id="98765.A0A2R6NE96"/>
<evidence type="ECO:0000313" key="3">
    <source>
        <dbReference type="Proteomes" id="UP000186601"/>
    </source>
</evidence>
<feature type="region of interest" description="Disordered" evidence="1">
    <location>
        <begin position="52"/>
        <end position="83"/>
    </location>
</feature>
<dbReference type="EMBL" id="MLYV02001346">
    <property type="protein sequence ID" value="PSR70609.1"/>
    <property type="molecule type" value="Genomic_DNA"/>
</dbReference>
<proteinExistence type="predicted"/>
<evidence type="ECO:0000313" key="2">
    <source>
        <dbReference type="EMBL" id="PSR70609.1"/>
    </source>
</evidence>
<reference evidence="2 3" key="1">
    <citation type="submission" date="2018-02" db="EMBL/GenBank/DDBJ databases">
        <title>Genome sequence of the basidiomycete white-rot fungus Phlebia centrifuga.</title>
        <authorList>
            <person name="Granchi Z."/>
            <person name="Peng M."/>
            <person name="de Vries R.P."/>
            <person name="Hilden K."/>
            <person name="Makela M.R."/>
            <person name="Grigoriev I."/>
            <person name="Riley R."/>
        </authorList>
    </citation>
    <scope>NUCLEOTIDE SEQUENCE [LARGE SCALE GENOMIC DNA]</scope>
    <source>
        <strain evidence="2 3">FBCC195</strain>
    </source>
</reference>
<evidence type="ECO:0000256" key="1">
    <source>
        <dbReference type="SAM" id="MobiDB-lite"/>
    </source>
</evidence>
<gene>
    <name evidence="2" type="ORF">PHLCEN_2v13518</name>
</gene>